<sequence>MNLFTEYTQEETEYLLSLTNNKYIDIKKEVKFLEDIDDYIIDKDIKKIEIKQLNKKSVIDKYEMIYIVEGEVVALKENKILKKIKKDEIFGITNLINNENIYLVTVQDSKICFMEFKSKKNIFFKLMQQIMKKCCLEKIM</sequence>
<name>B9L7I7_NAUPA</name>
<dbReference type="AlphaFoldDB" id="B9L7I7"/>
<accession>B9L7I7</accession>
<dbReference type="InterPro" id="IPR018490">
    <property type="entry name" value="cNMP-bd_dom_sf"/>
</dbReference>
<dbReference type="SUPFAM" id="SSF51206">
    <property type="entry name" value="cAMP-binding domain-like"/>
    <property type="match status" value="1"/>
</dbReference>
<evidence type="ECO:0008006" key="3">
    <source>
        <dbReference type="Google" id="ProtNLM"/>
    </source>
</evidence>
<dbReference type="RefSeq" id="WP_015902742.1">
    <property type="nucleotide sequence ID" value="NC_012115.1"/>
</dbReference>
<proteinExistence type="predicted"/>
<reference evidence="1 2" key="1">
    <citation type="journal article" date="2009" name="PLoS Genet.">
        <title>Adaptations to submarine hydrothermal environments exemplified by the genome of Nautilia profundicola.</title>
        <authorList>
            <person name="Campbell B.J."/>
            <person name="Smith J.L."/>
            <person name="Hanson T.E."/>
            <person name="Klotz M.G."/>
            <person name="Stein L.Y."/>
            <person name="Lee C.K."/>
            <person name="Wu D."/>
            <person name="Robinson J.M."/>
            <person name="Khouri H.M."/>
            <person name="Eisen J.A."/>
            <person name="Cary S.C."/>
        </authorList>
    </citation>
    <scope>NUCLEOTIDE SEQUENCE [LARGE SCALE GENOMIC DNA]</scope>
    <source>
        <strain evidence="2">ATCC BAA-1463 / DSM 18972 / AmH</strain>
    </source>
</reference>
<dbReference type="InterPro" id="IPR014710">
    <property type="entry name" value="RmlC-like_jellyroll"/>
</dbReference>
<evidence type="ECO:0000313" key="1">
    <source>
        <dbReference type="EMBL" id="ACM93690.1"/>
    </source>
</evidence>
<dbReference type="HOGENOM" id="CLU_1833015_0_0_7"/>
<dbReference type="OrthoDB" id="9915142at2"/>
<evidence type="ECO:0000313" key="2">
    <source>
        <dbReference type="Proteomes" id="UP000000448"/>
    </source>
</evidence>
<keyword evidence="2" id="KW-1185">Reference proteome</keyword>
<protein>
    <recommendedName>
        <fullName evidence="3">Cyclic nucleotide-binding domain-containing protein</fullName>
    </recommendedName>
</protein>
<organism evidence="1 2">
    <name type="scientific">Nautilia profundicola (strain ATCC BAA-1463 / DSM 18972 / AmH)</name>
    <dbReference type="NCBI Taxonomy" id="598659"/>
    <lineage>
        <taxon>Bacteria</taxon>
        <taxon>Pseudomonadati</taxon>
        <taxon>Campylobacterota</taxon>
        <taxon>Epsilonproteobacteria</taxon>
        <taxon>Nautiliales</taxon>
        <taxon>Nautiliaceae</taxon>
        <taxon>Nautilia</taxon>
    </lineage>
</organism>
<dbReference type="Gene3D" id="2.60.120.10">
    <property type="entry name" value="Jelly Rolls"/>
    <property type="match status" value="1"/>
</dbReference>
<dbReference type="KEGG" id="nam:NAMH_0165"/>
<dbReference type="EMBL" id="CP001279">
    <property type="protein sequence ID" value="ACM93690.1"/>
    <property type="molecule type" value="Genomic_DNA"/>
</dbReference>
<gene>
    <name evidence="1" type="ordered locus">NAMH_0165</name>
</gene>
<dbReference type="Proteomes" id="UP000000448">
    <property type="component" value="Chromosome"/>
</dbReference>